<name>A0A2C5Y5U7_9HYPO</name>
<dbReference type="GO" id="GO:0016158">
    <property type="term" value="F:inositol hexakisphosphate 3-phosphatase activity"/>
    <property type="evidence" value="ECO:0007669"/>
    <property type="project" value="UniProtKB-EC"/>
</dbReference>
<protein>
    <recommendedName>
        <fullName evidence="16">Phytase A</fullName>
        <ecNumber evidence="4">3.1.3.8</ecNumber>
    </recommendedName>
    <alternativeName>
        <fullName evidence="17">Histidine acid phosphatase phyA</fullName>
    </alternativeName>
    <alternativeName>
        <fullName evidence="10">Myo-inositol hexakisphosphate phosphohydrolase A</fullName>
    </alternativeName>
    <alternativeName>
        <fullName evidence="9">Myo-inositol-hexaphosphate 3-phosphohydrolase A</fullName>
    </alternativeName>
</protein>
<evidence type="ECO:0000256" key="17">
    <source>
        <dbReference type="ARBA" id="ARBA00044262"/>
    </source>
</evidence>
<feature type="disulfide bond" evidence="19">
    <location>
        <begin position="255"/>
        <end position="271"/>
    </location>
</feature>
<feature type="disulfide bond" evidence="19">
    <location>
        <begin position="64"/>
        <end position="403"/>
    </location>
</feature>
<dbReference type="GO" id="GO:0005576">
    <property type="term" value="C:extracellular region"/>
    <property type="evidence" value="ECO:0007669"/>
    <property type="project" value="UniProtKB-SubCell"/>
</dbReference>
<dbReference type="PROSITE" id="PS00778">
    <property type="entry name" value="HIS_ACID_PHOSPHAT_2"/>
    <property type="match status" value="1"/>
</dbReference>
<comment type="similarity">
    <text evidence="2">Belongs to the histidine acid phosphatase family.</text>
</comment>
<evidence type="ECO:0000256" key="16">
    <source>
        <dbReference type="ARBA" id="ARBA00044106"/>
    </source>
</evidence>
<evidence type="ECO:0000256" key="4">
    <source>
        <dbReference type="ARBA" id="ARBA00012632"/>
    </source>
</evidence>
<dbReference type="GO" id="GO:0003993">
    <property type="term" value="F:acid phosphatase activity"/>
    <property type="evidence" value="ECO:0007669"/>
    <property type="project" value="TreeGrafter"/>
</dbReference>
<feature type="chain" id="PRO_5013129764" description="Phytase A" evidence="20">
    <location>
        <begin position="22"/>
        <end position="457"/>
    </location>
</feature>
<comment type="subcellular location">
    <subcellularLocation>
        <location evidence="1">Secreted</location>
    </subcellularLocation>
</comment>
<accession>A0A2C5Y5U7</accession>
<comment type="catalytic activity">
    <reaction evidence="14">
        <text>1D-myo-inositol 1,2,4,5,6-pentakisphosphate + H2O = 1D-myo-inositol 1,2,5,6-tetrakisphosphate + phosphate</text>
        <dbReference type="Rhea" id="RHEA:77115"/>
        <dbReference type="ChEBI" id="CHEBI:15377"/>
        <dbReference type="ChEBI" id="CHEBI:43474"/>
        <dbReference type="ChEBI" id="CHEBI:57798"/>
        <dbReference type="ChEBI" id="CHEBI:195535"/>
    </reaction>
    <physiologicalReaction direction="left-to-right" evidence="14">
        <dbReference type="Rhea" id="RHEA:77116"/>
    </physiologicalReaction>
</comment>
<keyword evidence="5" id="KW-0964">Secreted</keyword>
<evidence type="ECO:0000313" key="22">
    <source>
        <dbReference type="Proteomes" id="UP000226192"/>
    </source>
</evidence>
<evidence type="ECO:0000256" key="11">
    <source>
        <dbReference type="ARBA" id="ARBA00043670"/>
    </source>
</evidence>
<dbReference type="CDD" id="cd07061">
    <property type="entry name" value="HP_HAP_like"/>
    <property type="match status" value="1"/>
</dbReference>
<dbReference type="Gene3D" id="3.40.50.1240">
    <property type="entry name" value="Phosphoglycerate mutase-like"/>
    <property type="match status" value="1"/>
</dbReference>
<dbReference type="Proteomes" id="UP000226192">
    <property type="component" value="Unassembled WGS sequence"/>
</dbReference>
<evidence type="ECO:0000256" key="2">
    <source>
        <dbReference type="ARBA" id="ARBA00005375"/>
    </source>
</evidence>
<dbReference type="OrthoDB" id="6509975at2759"/>
<evidence type="ECO:0000256" key="9">
    <source>
        <dbReference type="ARBA" id="ARBA00041857"/>
    </source>
</evidence>
<evidence type="ECO:0000256" key="3">
    <source>
        <dbReference type="ARBA" id="ARBA00011245"/>
    </source>
</evidence>
<dbReference type="STRING" id="1399860.A0A2C5Y5U7"/>
<evidence type="ECO:0000256" key="6">
    <source>
        <dbReference type="ARBA" id="ARBA00022801"/>
    </source>
</evidence>
<dbReference type="InterPro" id="IPR000560">
    <property type="entry name" value="His_Pase_clade-2"/>
</dbReference>
<evidence type="ECO:0000256" key="13">
    <source>
        <dbReference type="ARBA" id="ARBA00043721"/>
    </source>
</evidence>
<keyword evidence="20" id="KW-0732">Signal</keyword>
<keyword evidence="6" id="KW-0378">Hydrolase</keyword>
<evidence type="ECO:0000313" key="21">
    <source>
        <dbReference type="EMBL" id="PHH62251.1"/>
    </source>
</evidence>
<dbReference type="EC" id="3.1.3.8" evidence="4"/>
<evidence type="ECO:0000256" key="14">
    <source>
        <dbReference type="ARBA" id="ARBA00043748"/>
    </source>
</evidence>
<organism evidence="21 22">
    <name type="scientific">Ophiocordyceps australis</name>
    <dbReference type="NCBI Taxonomy" id="1399860"/>
    <lineage>
        <taxon>Eukaryota</taxon>
        <taxon>Fungi</taxon>
        <taxon>Dikarya</taxon>
        <taxon>Ascomycota</taxon>
        <taxon>Pezizomycotina</taxon>
        <taxon>Sordariomycetes</taxon>
        <taxon>Hypocreomycetidae</taxon>
        <taxon>Hypocreales</taxon>
        <taxon>Ophiocordycipitaceae</taxon>
        <taxon>Ophiocordyceps</taxon>
    </lineage>
</organism>
<dbReference type="EMBL" id="NJET01000077">
    <property type="protein sequence ID" value="PHH62251.1"/>
    <property type="molecule type" value="Genomic_DNA"/>
</dbReference>
<evidence type="ECO:0000256" key="7">
    <source>
        <dbReference type="ARBA" id="ARBA00023157"/>
    </source>
</evidence>
<feature type="disulfide bond" evidence="19">
    <location>
        <begin position="425"/>
        <end position="433"/>
    </location>
</feature>
<dbReference type="AlphaFoldDB" id="A0A2C5Y5U7"/>
<dbReference type="PANTHER" id="PTHR20963">
    <property type="entry name" value="MULTIPLE INOSITOL POLYPHOSPHATE PHOSPHATASE-RELATED"/>
    <property type="match status" value="1"/>
</dbReference>
<comment type="catalytic activity">
    <reaction evidence="13">
        <text>1D-myo-inositol 1,2,6-trisphosphate + H2O = 1D-myo-inositol 1,2-bisphosphate + phosphate</text>
        <dbReference type="Rhea" id="RHEA:77131"/>
        <dbReference type="ChEBI" id="CHEBI:15377"/>
        <dbReference type="ChEBI" id="CHEBI:43474"/>
        <dbReference type="ChEBI" id="CHEBI:195537"/>
        <dbReference type="ChEBI" id="CHEBI:195539"/>
    </reaction>
    <physiologicalReaction direction="left-to-right" evidence="13">
        <dbReference type="Rhea" id="RHEA:77132"/>
    </physiologicalReaction>
</comment>
<dbReference type="InterPro" id="IPR029033">
    <property type="entry name" value="His_PPase_superfam"/>
</dbReference>
<dbReference type="PANTHER" id="PTHR20963:SF24">
    <property type="entry name" value="3-PHYTASE B"/>
    <property type="match status" value="1"/>
</dbReference>
<sequence length="457" mass="50171">MCGAIIVISAIMFLLVTYGQSLGTASHACQDLGQCTSGTSHIWGQYSPYFSAPSSIDAAVPKGCSLTFGLALSRHGSRWPTAGKNEAYRSLVQRIQSSVQRYSPGYDFIQDYAFQLGVDGLTPFGEQEMVDSGAAFFRRYEELAKTQQPFLRASGSDRVVMSAQNFTRGFYAAQGKSGDYEADHILIMPEGASFNNTLDHGSCPAFENGPDSELAHVKQAAWMESWATPIRSRMNEKLPGANLTLQETVLMMDLCPFETVATAQANVSDFCRLFTRDEWRGYDYFQSLGKWYGYGKGNALGPTQGIGYVNELVARLTGQSVQDGTTTNSTLDSSPATFPLDRQLYADFSHDNSLMTVYAALGLYNATQDLPVERKLSPQQTHGYSASWTVPFAARMYVEKMRCGANDEELVRIIVNDRVVPLQGCGSDGLGRCRLALFIESLGFAHAGGLWDACFTW</sequence>
<comment type="catalytic activity">
    <reaction evidence="15">
        <text>1D-myo-inositol hexakisphosphate + H2O = 1D-myo-inositol 1,2,4,5,6-pentakisphosphate + phosphate</text>
        <dbReference type="Rhea" id="RHEA:16989"/>
        <dbReference type="ChEBI" id="CHEBI:15377"/>
        <dbReference type="ChEBI" id="CHEBI:43474"/>
        <dbReference type="ChEBI" id="CHEBI:57798"/>
        <dbReference type="ChEBI" id="CHEBI:58130"/>
        <dbReference type="EC" id="3.1.3.8"/>
    </reaction>
    <physiologicalReaction direction="left-to-right" evidence="15">
        <dbReference type="Rhea" id="RHEA:16990"/>
    </physiologicalReaction>
</comment>
<evidence type="ECO:0000256" key="10">
    <source>
        <dbReference type="ARBA" id="ARBA00042300"/>
    </source>
</evidence>
<evidence type="ECO:0000256" key="8">
    <source>
        <dbReference type="ARBA" id="ARBA00023180"/>
    </source>
</evidence>
<reference evidence="21 22" key="1">
    <citation type="submission" date="2017-06" db="EMBL/GenBank/DDBJ databases">
        <title>Ant-infecting Ophiocordyceps genomes reveal a high diversity of potential behavioral manipulation genes and a possible major role for enterotoxins.</title>
        <authorList>
            <person name="De Bekker C."/>
            <person name="Evans H.C."/>
            <person name="Brachmann A."/>
            <person name="Hughes D.P."/>
        </authorList>
    </citation>
    <scope>NUCLEOTIDE SEQUENCE [LARGE SCALE GENOMIC DNA]</scope>
    <source>
        <strain evidence="21 22">Map64</strain>
    </source>
</reference>
<comment type="catalytic activity">
    <reaction evidence="11">
        <text>1D-myo-inositol 1,2,5,6-tetrakisphosphate + H2O = 1D-myo-inositol 1,2,6-trisphosphate + phosphate</text>
        <dbReference type="Rhea" id="RHEA:77119"/>
        <dbReference type="ChEBI" id="CHEBI:15377"/>
        <dbReference type="ChEBI" id="CHEBI:43474"/>
        <dbReference type="ChEBI" id="CHEBI:195535"/>
        <dbReference type="ChEBI" id="CHEBI:195537"/>
    </reaction>
    <physiologicalReaction direction="left-to-right" evidence="11">
        <dbReference type="Rhea" id="RHEA:77120"/>
    </physiologicalReaction>
</comment>
<keyword evidence="8" id="KW-0325">Glycoprotein</keyword>
<dbReference type="InterPro" id="IPR016274">
    <property type="entry name" value="Histidine_acid_Pase_euk"/>
</dbReference>
<evidence type="ECO:0000256" key="12">
    <source>
        <dbReference type="ARBA" id="ARBA00043675"/>
    </source>
</evidence>
<comment type="subunit">
    <text evidence="3">Monomer.</text>
</comment>
<proteinExistence type="inferred from homology"/>
<feature type="active site" description="Proton donor" evidence="18">
    <location>
        <position position="351"/>
    </location>
</feature>
<evidence type="ECO:0000256" key="18">
    <source>
        <dbReference type="PIRSR" id="PIRSR000894-1"/>
    </source>
</evidence>
<dbReference type="SUPFAM" id="SSF53254">
    <property type="entry name" value="Phosphoglycerate mutase-like"/>
    <property type="match status" value="1"/>
</dbReference>
<feature type="disulfide bond" evidence="19">
    <location>
        <begin position="203"/>
        <end position="454"/>
    </location>
</feature>
<evidence type="ECO:0000256" key="1">
    <source>
        <dbReference type="ARBA" id="ARBA00004613"/>
    </source>
</evidence>
<dbReference type="Pfam" id="PF00328">
    <property type="entry name" value="His_Phos_2"/>
    <property type="match status" value="1"/>
</dbReference>
<evidence type="ECO:0000256" key="5">
    <source>
        <dbReference type="ARBA" id="ARBA00022525"/>
    </source>
</evidence>
<comment type="catalytic activity">
    <reaction evidence="12">
        <text>1D-myo-inositol 1,2-bisphosphate + H2O = 1D-myo-inositol 2-phosphate + phosphate</text>
        <dbReference type="Rhea" id="RHEA:77135"/>
        <dbReference type="ChEBI" id="CHEBI:15377"/>
        <dbReference type="ChEBI" id="CHEBI:43474"/>
        <dbReference type="ChEBI" id="CHEBI:84142"/>
        <dbReference type="ChEBI" id="CHEBI:195539"/>
    </reaction>
    <physiologicalReaction direction="left-to-right" evidence="12">
        <dbReference type="Rhea" id="RHEA:77136"/>
    </physiologicalReaction>
</comment>
<feature type="signal peptide" evidence="20">
    <location>
        <begin position="1"/>
        <end position="21"/>
    </location>
</feature>
<dbReference type="PIRSF" id="PIRSF000894">
    <property type="entry name" value="Acid_phosphatase"/>
    <property type="match status" value="1"/>
</dbReference>
<gene>
    <name evidence="21" type="ORF">CDD81_7311</name>
</gene>
<evidence type="ECO:0000256" key="19">
    <source>
        <dbReference type="PIRSR" id="PIRSR000894-2"/>
    </source>
</evidence>
<feature type="active site" description="Nucleophile" evidence="18">
    <location>
        <position position="75"/>
    </location>
</feature>
<keyword evidence="22" id="KW-1185">Reference proteome</keyword>
<dbReference type="InterPro" id="IPR033379">
    <property type="entry name" value="Acid_Pase_AS"/>
</dbReference>
<evidence type="ECO:0000256" key="15">
    <source>
        <dbReference type="ARBA" id="ARBA00043788"/>
    </source>
</evidence>
<evidence type="ECO:0000256" key="20">
    <source>
        <dbReference type="SAM" id="SignalP"/>
    </source>
</evidence>
<comment type="caution">
    <text evidence="21">The sequence shown here is derived from an EMBL/GenBank/DDBJ whole genome shotgun (WGS) entry which is preliminary data.</text>
</comment>
<keyword evidence="7 19" id="KW-1015">Disulfide bond</keyword>